<dbReference type="PANTHER" id="PTHR31668">
    <property type="entry name" value="GLUCOSE TRANSPORT TRANSCRIPTION REGULATOR RGT1-RELATED-RELATED"/>
    <property type="match status" value="1"/>
</dbReference>
<feature type="region of interest" description="Disordered" evidence="7">
    <location>
        <begin position="122"/>
        <end position="152"/>
    </location>
</feature>
<feature type="region of interest" description="Disordered" evidence="7">
    <location>
        <begin position="484"/>
        <end position="521"/>
    </location>
</feature>
<gene>
    <name evidence="8" type="ORF">DAKH74_001860</name>
</gene>
<keyword evidence="9" id="KW-1185">Reference proteome</keyword>
<keyword evidence="3" id="KW-0805">Transcription regulation</keyword>
<evidence type="ECO:0000313" key="9">
    <source>
        <dbReference type="Proteomes" id="UP001377567"/>
    </source>
</evidence>
<feature type="region of interest" description="Disordered" evidence="7">
    <location>
        <begin position="626"/>
        <end position="645"/>
    </location>
</feature>
<evidence type="ECO:0000256" key="6">
    <source>
        <dbReference type="ARBA" id="ARBA00023242"/>
    </source>
</evidence>
<evidence type="ECO:0000256" key="7">
    <source>
        <dbReference type="SAM" id="MobiDB-lite"/>
    </source>
</evidence>
<protein>
    <submittedName>
        <fullName evidence="8">Rgt1 protein</fullName>
    </submittedName>
</protein>
<feature type="region of interest" description="Disordered" evidence="7">
    <location>
        <begin position="236"/>
        <end position="262"/>
    </location>
</feature>
<keyword evidence="6" id="KW-0539">Nucleus</keyword>
<evidence type="ECO:0000313" key="8">
    <source>
        <dbReference type="EMBL" id="GMM53570.1"/>
    </source>
</evidence>
<feature type="region of interest" description="Disordered" evidence="7">
    <location>
        <begin position="166"/>
        <end position="192"/>
    </location>
</feature>
<dbReference type="Proteomes" id="UP001377567">
    <property type="component" value="Unassembled WGS sequence"/>
</dbReference>
<dbReference type="AlphaFoldDB" id="A0AAV5RQ76"/>
<keyword evidence="1" id="KW-0479">Metal-binding</keyword>
<feature type="compositionally biased region" description="Polar residues" evidence="7">
    <location>
        <begin position="236"/>
        <end position="246"/>
    </location>
</feature>
<keyword evidence="5" id="KW-0804">Transcription</keyword>
<sequence length="1092" mass="117886">MGVPPRAGSTSSAGTGTGTGTTTGVPALGLGQQQFWKVPYHEFSHQRKGSIDSMSSDISVRNTMHAGGAGAAEQFYVGGGAAAPPPPGSGAAANYNHSVGSGSGSTPGSNYWSFFKSGGGGTGGGTAATALPGASANNDDTQSERSRGSSLIPSILRQTSTAMILGQPQLPPPASSPSIQQQQQQQQQNPYSYFQFQQQQQQLQQQQMPQVAPAYNQSLNLFSQYASNGFQSRHNSITSEAMSPSSPAALYPGAGRASDATEMARSQLAHVYGATTTNTGAAQEHPPAEGSPARRQRGLGPGSREMSVTSIDSLLSRDDDDTGEGEGNGNGTARQRGSHPARAASVSASEKSAASAANGAAPKNAGAGTAGASATAATGSGPGPALHPNVIIYGQISDIELINIYYEFIHVGFPVIPLNKRTLTNDILLVNTQPISSIHELNNYVILWFRNSLELLVRIALKKESKNDHFFDNNFANLFEKSKSGQAPTDKSAGNAPMSSNASRQHRRRSSQMNGDDSSDIPSSEAFEVQSIFIAALNECFQKIVDIHPKFRENRDIISPKIKIIYLSTFLILNNILAYVGYDNTFVLGMSVTIFNEFKLYKLLVLPEGDGSNYASILRGSLRDSKPNGSIASSTAEDNNNNNSGNDRNAIIAKMENESLIVFKRLYIALVLIDAMQSCAFGGPKLLNIAVDDRLIDTTFRPPQGSDPEFYAKWCIDENSARKEIILENLKVSALLSQLSMNRVSLTNKDVSSQVDLAHLVWLPQSIRDNVAVWNNDNGQELFASHQGKNSELGEHGSALTTLPSLFSCVIQTKQCLISYLISLNDKNDPGFTMTLDMTEVICDLLCSILKKTLKILTLLRKVNATNSIDPTSRPMINPDDTPLRDSISTLPEETPDAAVNGHGQHVSSMGANAGTPAGGANSIRSITPVPGDFYQKLLGMEKTTHNMAEAHTGIISPFAIAMYHELHNVTNIIKQMPTVLIRLVMKISHTDNTKAQAQVVKLSNSLNEVVQIMSLLNLVRPFKMFESDSLKEKVILMDEEFSPNLNLKWRFIDRESNIYADVSPDSDEWIVLKFIDIGWKLLDDAELGWFH</sequence>
<feature type="compositionally biased region" description="Low complexity" evidence="7">
    <location>
        <begin position="341"/>
        <end position="379"/>
    </location>
</feature>
<feature type="compositionally biased region" description="Polar residues" evidence="7">
    <location>
        <begin position="627"/>
        <end position="638"/>
    </location>
</feature>
<dbReference type="EMBL" id="BTGD01000001">
    <property type="protein sequence ID" value="GMM53570.1"/>
    <property type="molecule type" value="Genomic_DNA"/>
</dbReference>
<evidence type="ECO:0000256" key="5">
    <source>
        <dbReference type="ARBA" id="ARBA00023163"/>
    </source>
</evidence>
<dbReference type="GO" id="GO:0003677">
    <property type="term" value="F:DNA binding"/>
    <property type="evidence" value="ECO:0007669"/>
    <property type="project" value="UniProtKB-KW"/>
</dbReference>
<keyword evidence="4" id="KW-0238">DNA-binding</keyword>
<dbReference type="InterPro" id="IPR050797">
    <property type="entry name" value="Carb_Metab_Trans_Reg"/>
</dbReference>
<evidence type="ECO:0000256" key="4">
    <source>
        <dbReference type="ARBA" id="ARBA00023125"/>
    </source>
</evidence>
<feature type="region of interest" description="Disordered" evidence="7">
    <location>
        <begin position="1"/>
        <end position="27"/>
    </location>
</feature>
<name>A0AAV5RQ76_MAUHU</name>
<keyword evidence="2" id="KW-0862">Zinc</keyword>
<reference evidence="8 9" key="1">
    <citation type="journal article" date="2023" name="Elife">
        <title>Identification of key yeast species and microbe-microbe interactions impacting larval growth of Drosophila in the wild.</title>
        <authorList>
            <person name="Mure A."/>
            <person name="Sugiura Y."/>
            <person name="Maeda R."/>
            <person name="Honda K."/>
            <person name="Sakurai N."/>
            <person name="Takahashi Y."/>
            <person name="Watada M."/>
            <person name="Katoh T."/>
            <person name="Gotoh A."/>
            <person name="Gotoh Y."/>
            <person name="Taniguchi I."/>
            <person name="Nakamura K."/>
            <person name="Hayashi T."/>
            <person name="Katayama T."/>
            <person name="Uemura T."/>
            <person name="Hattori Y."/>
        </authorList>
    </citation>
    <scope>NUCLEOTIDE SEQUENCE [LARGE SCALE GENOMIC DNA]</scope>
    <source>
        <strain evidence="8 9">KH-74</strain>
    </source>
</reference>
<dbReference type="GO" id="GO:0046872">
    <property type="term" value="F:metal ion binding"/>
    <property type="evidence" value="ECO:0007669"/>
    <property type="project" value="UniProtKB-KW"/>
</dbReference>
<evidence type="ECO:0000256" key="3">
    <source>
        <dbReference type="ARBA" id="ARBA00023015"/>
    </source>
</evidence>
<comment type="caution">
    <text evidence="8">The sequence shown here is derived from an EMBL/GenBank/DDBJ whole genome shotgun (WGS) entry which is preliminary data.</text>
</comment>
<feature type="compositionally biased region" description="Low complexity" evidence="7">
    <location>
        <begin position="176"/>
        <end position="192"/>
    </location>
</feature>
<feature type="region of interest" description="Disordered" evidence="7">
    <location>
        <begin position="278"/>
        <end position="381"/>
    </location>
</feature>
<dbReference type="PANTHER" id="PTHR31668:SF26">
    <property type="entry name" value="GLUCOSE TRANSPORT TRANSCRIPTION REGULATOR RGT1-RELATED"/>
    <property type="match status" value="1"/>
</dbReference>
<evidence type="ECO:0000256" key="2">
    <source>
        <dbReference type="ARBA" id="ARBA00022833"/>
    </source>
</evidence>
<feature type="compositionally biased region" description="Polar residues" evidence="7">
    <location>
        <begin position="511"/>
        <end position="521"/>
    </location>
</feature>
<organism evidence="8 9">
    <name type="scientific">Maudiozyma humilis</name>
    <name type="common">Sour dough yeast</name>
    <name type="synonym">Kazachstania humilis</name>
    <dbReference type="NCBI Taxonomy" id="51915"/>
    <lineage>
        <taxon>Eukaryota</taxon>
        <taxon>Fungi</taxon>
        <taxon>Dikarya</taxon>
        <taxon>Ascomycota</taxon>
        <taxon>Saccharomycotina</taxon>
        <taxon>Saccharomycetes</taxon>
        <taxon>Saccharomycetales</taxon>
        <taxon>Saccharomycetaceae</taxon>
        <taxon>Maudiozyma</taxon>
    </lineage>
</organism>
<proteinExistence type="predicted"/>
<evidence type="ECO:0000256" key="1">
    <source>
        <dbReference type="ARBA" id="ARBA00022723"/>
    </source>
</evidence>
<accession>A0AAV5RQ76</accession>